<dbReference type="Proteomes" id="UP001595579">
    <property type="component" value="Unassembled WGS sequence"/>
</dbReference>
<dbReference type="EMBL" id="JBHRUG010000017">
    <property type="protein sequence ID" value="MFC3283405.1"/>
    <property type="molecule type" value="Genomic_DNA"/>
</dbReference>
<comment type="caution">
    <text evidence="2">The sequence shown here is derived from an EMBL/GenBank/DDBJ whole genome shotgun (WGS) entry which is preliminary data.</text>
</comment>
<dbReference type="Pfam" id="PF07332">
    <property type="entry name" value="Phage_holin_3_6"/>
    <property type="match status" value="1"/>
</dbReference>
<sequence>MSDSQGPAERLFGATKRLITSLISTGETRLRLAVLELEEERARLITLLLLAGLGLILLLLGLAMITLLVVVIFWDSNRLMAIGIAAGVLLGSGAGLVLWVRRLASRPTLLKSTLKHLATDREILERRDES</sequence>
<gene>
    <name evidence="2" type="ORF">ACFOEV_07275</name>
</gene>
<keyword evidence="1" id="KW-0472">Membrane</keyword>
<evidence type="ECO:0000256" key="1">
    <source>
        <dbReference type="SAM" id="Phobius"/>
    </source>
</evidence>
<reference evidence="3" key="1">
    <citation type="journal article" date="2019" name="Int. J. Syst. Evol. Microbiol.">
        <title>The Global Catalogue of Microorganisms (GCM) 10K type strain sequencing project: providing services to taxonomists for standard genome sequencing and annotation.</title>
        <authorList>
            <consortium name="The Broad Institute Genomics Platform"/>
            <consortium name="The Broad Institute Genome Sequencing Center for Infectious Disease"/>
            <person name="Wu L."/>
            <person name="Ma J."/>
        </authorList>
    </citation>
    <scope>NUCLEOTIDE SEQUENCE [LARGE SCALE GENOMIC DNA]</scope>
    <source>
        <strain evidence="3">CECT 7698</strain>
    </source>
</reference>
<keyword evidence="1" id="KW-1133">Transmembrane helix</keyword>
<keyword evidence="1" id="KW-0812">Transmembrane</keyword>
<organism evidence="2 3">
    <name type="scientific">Litchfieldella rifensis</name>
    <dbReference type="NCBI Taxonomy" id="762643"/>
    <lineage>
        <taxon>Bacteria</taxon>
        <taxon>Pseudomonadati</taxon>
        <taxon>Pseudomonadota</taxon>
        <taxon>Gammaproteobacteria</taxon>
        <taxon>Oceanospirillales</taxon>
        <taxon>Halomonadaceae</taxon>
        <taxon>Litchfieldella</taxon>
    </lineage>
</organism>
<name>A0ABV7LNW9_9GAMM</name>
<dbReference type="InterPro" id="IPR009937">
    <property type="entry name" value="Phage_holin_3_6"/>
</dbReference>
<evidence type="ECO:0000313" key="3">
    <source>
        <dbReference type="Proteomes" id="UP001595579"/>
    </source>
</evidence>
<keyword evidence="3" id="KW-1185">Reference proteome</keyword>
<proteinExistence type="predicted"/>
<feature type="transmembrane region" description="Helical" evidence="1">
    <location>
        <begin position="80"/>
        <end position="100"/>
    </location>
</feature>
<dbReference type="RefSeq" id="WP_386772475.1">
    <property type="nucleotide sequence ID" value="NZ_JBHRUG010000017.1"/>
</dbReference>
<feature type="transmembrane region" description="Helical" evidence="1">
    <location>
        <begin position="47"/>
        <end position="74"/>
    </location>
</feature>
<evidence type="ECO:0000313" key="2">
    <source>
        <dbReference type="EMBL" id="MFC3283405.1"/>
    </source>
</evidence>
<protein>
    <submittedName>
        <fullName evidence="2">Phage holin family protein</fullName>
    </submittedName>
</protein>
<accession>A0ABV7LNW9</accession>